<evidence type="ECO:0000256" key="1">
    <source>
        <dbReference type="SAM" id="Phobius"/>
    </source>
</evidence>
<keyword evidence="1" id="KW-0812">Transmembrane</keyword>
<evidence type="ECO:0000313" key="3">
    <source>
        <dbReference type="WBParaSite" id="ACRNAN_scaffold7761.g19694.t1"/>
    </source>
</evidence>
<dbReference type="WBParaSite" id="ACRNAN_scaffold7761.g19694.t1">
    <property type="protein sequence ID" value="ACRNAN_scaffold7761.g19694.t1"/>
    <property type="gene ID" value="ACRNAN_scaffold7761.g19694"/>
</dbReference>
<proteinExistence type="predicted"/>
<name>A0A914EHA4_9BILA</name>
<organism evidence="2 3">
    <name type="scientific">Acrobeloides nanus</name>
    <dbReference type="NCBI Taxonomy" id="290746"/>
    <lineage>
        <taxon>Eukaryota</taxon>
        <taxon>Metazoa</taxon>
        <taxon>Ecdysozoa</taxon>
        <taxon>Nematoda</taxon>
        <taxon>Chromadorea</taxon>
        <taxon>Rhabditida</taxon>
        <taxon>Tylenchina</taxon>
        <taxon>Cephalobomorpha</taxon>
        <taxon>Cephaloboidea</taxon>
        <taxon>Cephalobidae</taxon>
        <taxon>Acrobeloides</taxon>
    </lineage>
</organism>
<keyword evidence="1" id="KW-1133">Transmembrane helix</keyword>
<keyword evidence="2" id="KW-1185">Reference proteome</keyword>
<accession>A0A914EHA4</accession>
<dbReference type="Proteomes" id="UP000887540">
    <property type="component" value="Unplaced"/>
</dbReference>
<evidence type="ECO:0000313" key="2">
    <source>
        <dbReference type="Proteomes" id="UP000887540"/>
    </source>
</evidence>
<keyword evidence="1" id="KW-0472">Membrane</keyword>
<sequence>MIENERIQELKSLKDTLRQHYEKYEGMKNQAVMEKISKQIADIEEAICIEELKELDRQVEPVLEGTKKTMKELQEKIYTHKDSCAWGELKRKYLPYWPYVAAGGILVGALFAIYKCKSRQRYIAY</sequence>
<feature type="transmembrane region" description="Helical" evidence="1">
    <location>
        <begin position="96"/>
        <end position="114"/>
    </location>
</feature>
<protein>
    <submittedName>
        <fullName evidence="3">Uncharacterized protein</fullName>
    </submittedName>
</protein>
<dbReference type="AlphaFoldDB" id="A0A914EHA4"/>
<reference evidence="3" key="1">
    <citation type="submission" date="2022-11" db="UniProtKB">
        <authorList>
            <consortium name="WormBaseParasite"/>
        </authorList>
    </citation>
    <scope>IDENTIFICATION</scope>
</reference>